<keyword evidence="4 6" id="KW-0862">Zinc</keyword>
<evidence type="ECO:0000256" key="5">
    <source>
        <dbReference type="ARBA" id="ARBA00023049"/>
    </source>
</evidence>
<keyword evidence="5 6" id="KW-0482">Metalloprotease</keyword>
<keyword evidence="9" id="KW-1185">Reference proteome</keyword>
<dbReference type="InterPro" id="IPR051156">
    <property type="entry name" value="Mito/Outer_Membr_Metalloprot"/>
</dbReference>
<dbReference type="RefSeq" id="XP_018187190.1">
    <property type="nucleotide sequence ID" value="XM_018331161.1"/>
</dbReference>
<evidence type="ECO:0000256" key="1">
    <source>
        <dbReference type="ARBA" id="ARBA00022670"/>
    </source>
</evidence>
<comment type="similarity">
    <text evidence="6">Belongs to the peptidase M48 family.</text>
</comment>
<dbReference type="STRING" id="1328760.A0A165G1L9"/>
<feature type="domain" description="Peptidase M48" evidence="7">
    <location>
        <begin position="193"/>
        <end position="368"/>
    </location>
</feature>
<keyword evidence="1 6" id="KW-0645">Protease</keyword>
<reference evidence="8 9" key="1">
    <citation type="journal article" date="2016" name="Fungal Biol.">
        <title>The genome of Xylona heveae provides a window into fungal endophytism.</title>
        <authorList>
            <person name="Gazis R."/>
            <person name="Kuo A."/>
            <person name="Riley R."/>
            <person name="LaButti K."/>
            <person name="Lipzen A."/>
            <person name="Lin J."/>
            <person name="Amirebrahimi M."/>
            <person name="Hesse C.N."/>
            <person name="Spatafora J.W."/>
            <person name="Henrissat B."/>
            <person name="Hainaut M."/>
            <person name="Grigoriev I.V."/>
            <person name="Hibbett D.S."/>
        </authorList>
    </citation>
    <scope>NUCLEOTIDE SEQUENCE [LARGE SCALE GENOMIC DNA]</scope>
    <source>
        <strain evidence="8 9">TC161</strain>
    </source>
</reference>
<dbReference type="Gene3D" id="3.30.2010.10">
    <property type="entry name" value="Metalloproteases ('zincins'), catalytic domain"/>
    <property type="match status" value="1"/>
</dbReference>
<dbReference type="CDD" id="cd07331">
    <property type="entry name" value="M48C_Oma1_like"/>
    <property type="match status" value="1"/>
</dbReference>
<dbReference type="GO" id="GO:0006515">
    <property type="term" value="P:protein quality control for misfolded or incompletely synthesized proteins"/>
    <property type="evidence" value="ECO:0007669"/>
    <property type="project" value="TreeGrafter"/>
</dbReference>
<evidence type="ECO:0000313" key="8">
    <source>
        <dbReference type="EMBL" id="KZF21635.1"/>
    </source>
</evidence>
<dbReference type="PANTHER" id="PTHR22726:SF1">
    <property type="entry name" value="METALLOENDOPEPTIDASE OMA1, MITOCHONDRIAL"/>
    <property type="match status" value="1"/>
</dbReference>
<evidence type="ECO:0000259" key="7">
    <source>
        <dbReference type="Pfam" id="PF01435"/>
    </source>
</evidence>
<organism evidence="8 9">
    <name type="scientific">Xylona heveae (strain CBS 132557 / TC161)</name>
    <dbReference type="NCBI Taxonomy" id="1328760"/>
    <lineage>
        <taxon>Eukaryota</taxon>
        <taxon>Fungi</taxon>
        <taxon>Dikarya</taxon>
        <taxon>Ascomycota</taxon>
        <taxon>Pezizomycotina</taxon>
        <taxon>Xylonomycetes</taxon>
        <taxon>Xylonales</taxon>
        <taxon>Xylonaceae</taxon>
        <taxon>Xylona</taxon>
    </lineage>
</organism>
<evidence type="ECO:0000256" key="6">
    <source>
        <dbReference type="RuleBase" id="RU003983"/>
    </source>
</evidence>
<dbReference type="Proteomes" id="UP000076632">
    <property type="component" value="Unassembled WGS sequence"/>
</dbReference>
<dbReference type="GO" id="GO:0046872">
    <property type="term" value="F:metal ion binding"/>
    <property type="evidence" value="ECO:0007669"/>
    <property type="project" value="UniProtKB-KW"/>
</dbReference>
<dbReference type="AlphaFoldDB" id="A0A165G1L9"/>
<keyword evidence="2" id="KW-0479">Metal-binding</keyword>
<dbReference type="GO" id="GO:0034982">
    <property type="term" value="P:mitochondrial protein processing"/>
    <property type="evidence" value="ECO:0007669"/>
    <property type="project" value="TreeGrafter"/>
</dbReference>
<evidence type="ECO:0000256" key="2">
    <source>
        <dbReference type="ARBA" id="ARBA00022723"/>
    </source>
</evidence>
<comment type="cofactor">
    <cofactor evidence="6">
        <name>Zn(2+)</name>
        <dbReference type="ChEBI" id="CHEBI:29105"/>
    </cofactor>
    <text evidence="6">Binds 1 zinc ion per subunit.</text>
</comment>
<accession>A0A165G1L9</accession>
<dbReference type="GO" id="GO:0005743">
    <property type="term" value="C:mitochondrial inner membrane"/>
    <property type="evidence" value="ECO:0007669"/>
    <property type="project" value="TreeGrafter"/>
</dbReference>
<dbReference type="OMA" id="ACFDFRY"/>
<gene>
    <name evidence="8" type="ORF">L228DRAFT_239596</name>
</gene>
<dbReference type="EMBL" id="KV407460">
    <property type="protein sequence ID" value="KZF21635.1"/>
    <property type="molecule type" value="Genomic_DNA"/>
</dbReference>
<protein>
    <recommendedName>
        <fullName evidence="7">Peptidase M48 domain-containing protein</fullName>
    </recommendedName>
</protein>
<dbReference type="GeneID" id="28896298"/>
<sequence>MKLGLGSKVPLLRSSQHTSILRHPQKQPPFLRNYVSPAHKISLTFKEAQQDFHLRNSQSPKHPSTILFTSPGRVGVQWKHNAFNTYQTRSISGFGFPGGPKYRRFGQESSSYGSTGHNVKNLLSNPTYRYSLGIVATLMVLFYVLNLEEVPVSGRRRFNVFSSETEEELGRQQYQQIMQQYQQQILPAWNPHTRMVRRVMERLIPATGLQSANWEVHVIDDPNQINAFVIPGGKVFVFSGLLPVCQDDDGLATVLGHEIAHNMAHHMAERMSQSIWMMVFMTLFTFLFQTPDFASRILLDLVYEKPGSRAQETEADYIGLMLMAQSCYNPDAAVGLWQRMQKAEKYAPPQFLSTHPSSHNRVGNIREWLPEAEQKASASDCSSTLGYAEDFKRAFNQVVW</sequence>
<dbReference type="InterPro" id="IPR001915">
    <property type="entry name" value="Peptidase_M48"/>
</dbReference>
<evidence type="ECO:0000256" key="3">
    <source>
        <dbReference type="ARBA" id="ARBA00022801"/>
    </source>
</evidence>
<dbReference type="PANTHER" id="PTHR22726">
    <property type="entry name" value="METALLOENDOPEPTIDASE OMA1"/>
    <property type="match status" value="1"/>
</dbReference>
<proteinExistence type="inferred from homology"/>
<name>A0A165G1L9_XYLHT</name>
<dbReference type="InParanoid" id="A0A165G1L9"/>
<dbReference type="Pfam" id="PF01435">
    <property type="entry name" value="Peptidase_M48"/>
    <property type="match status" value="1"/>
</dbReference>
<evidence type="ECO:0000313" key="9">
    <source>
        <dbReference type="Proteomes" id="UP000076632"/>
    </source>
</evidence>
<keyword evidence="3 6" id="KW-0378">Hydrolase</keyword>
<dbReference type="GO" id="GO:0004222">
    <property type="term" value="F:metalloendopeptidase activity"/>
    <property type="evidence" value="ECO:0007669"/>
    <property type="project" value="InterPro"/>
</dbReference>
<dbReference type="FunCoup" id="A0A165G1L9">
    <property type="interactions" value="228"/>
</dbReference>
<evidence type="ECO:0000256" key="4">
    <source>
        <dbReference type="ARBA" id="ARBA00022833"/>
    </source>
</evidence>
<dbReference type="OrthoDB" id="7464992at2759"/>